<keyword evidence="1" id="KW-0812">Transmembrane</keyword>
<reference evidence="2 3" key="1">
    <citation type="journal article" date="2016" name="Nat. Commun.">
        <title>Thousands of microbial genomes shed light on interconnected biogeochemical processes in an aquifer system.</title>
        <authorList>
            <person name="Anantharaman K."/>
            <person name="Brown C.T."/>
            <person name="Hug L.A."/>
            <person name="Sharon I."/>
            <person name="Castelle C.J."/>
            <person name="Probst A.J."/>
            <person name="Thomas B.C."/>
            <person name="Singh A."/>
            <person name="Wilkins M.J."/>
            <person name="Karaoz U."/>
            <person name="Brodie E.L."/>
            <person name="Williams K.H."/>
            <person name="Hubbard S.S."/>
            <person name="Banfield J.F."/>
        </authorList>
    </citation>
    <scope>NUCLEOTIDE SEQUENCE [LARGE SCALE GENOMIC DNA]</scope>
</reference>
<proteinExistence type="predicted"/>
<gene>
    <name evidence="2" type="ORF">A3A97_03790</name>
</gene>
<dbReference type="EMBL" id="MHSW01000033">
    <property type="protein sequence ID" value="OHA50593.1"/>
    <property type="molecule type" value="Genomic_DNA"/>
</dbReference>
<evidence type="ECO:0000313" key="2">
    <source>
        <dbReference type="EMBL" id="OHA50593.1"/>
    </source>
</evidence>
<keyword evidence="1" id="KW-0472">Membrane</keyword>
<evidence type="ECO:0008006" key="4">
    <source>
        <dbReference type="Google" id="ProtNLM"/>
    </source>
</evidence>
<protein>
    <recommendedName>
        <fullName evidence="4">Polysaccharide chain length determinant N-terminal domain-containing protein</fullName>
    </recommendedName>
</protein>
<feature type="transmembrane region" description="Helical" evidence="1">
    <location>
        <begin position="170"/>
        <end position="191"/>
    </location>
</feature>
<name>A0A1G2PQL2_9BACT</name>
<accession>A0A1G2PQL2</accession>
<organism evidence="2 3">
    <name type="scientific">Candidatus Terrybacteria bacterium RIFCSPLOWO2_01_FULL_40_23</name>
    <dbReference type="NCBI Taxonomy" id="1802366"/>
    <lineage>
        <taxon>Bacteria</taxon>
        <taxon>Candidatus Terryibacteriota</taxon>
    </lineage>
</organism>
<feature type="transmembrane region" description="Helical" evidence="1">
    <location>
        <begin position="16"/>
        <end position="35"/>
    </location>
</feature>
<keyword evidence="1" id="KW-1133">Transmembrane helix</keyword>
<sequence>MIEFKTAINLILKNKFFVVFCVSLGLFLGWISFSINKPSAYAVVSLVHDGINEENTVPSYQYDGYYLIETTRIFGERLGQILLNPVLNNDQENISNNSLKIKRIQRLTPADYKIIINGDIAVLNEYGQLLEEKISEDITLFAQETGEYANFTAKVSDFNLVSQVPVVNRAIAGSLVGFLISIMFILFRYYFKAEKL</sequence>
<dbReference type="Proteomes" id="UP000176951">
    <property type="component" value="Unassembled WGS sequence"/>
</dbReference>
<dbReference type="AlphaFoldDB" id="A0A1G2PQL2"/>
<evidence type="ECO:0000313" key="3">
    <source>
        <dbReference type="Proteomes" id="UP000176951"/>
    </source>
</evidence>
<evidence type="ECO:0000256" key="1">
    <source>
        <dbReference type="SAM" id="Phobius"/>
    </source>
</evidence>
<comment type="caution">
    <text evidence="2">The sequence shown here is derived from an EMBL/GenBank/DDBJ whole genome shotgun (WGS) entry which is preliminary data.</text>
</comment>